<dbReference type="KEGG" id="tpe:Tpen_0954"/>
<reference evidence="3" key="1">
    <citation type="journal article" date="2008" name="J. Bacteriol.">
        <title>Genome sequence of Thermofilum pendens reveals an exceptional loss of biosynthetic pathways without genome reduction.</title>
        <authorList>
            <person name="Anderson I."/>
            <person name="Rodriguez J."/>
            <person name="Susanti D."/>
            <person name="Porat I."/>
            <person name="Reich C."/>
            <person name="Ulrich L.E."/>
            <person name="Elkins J.G."/>
            <person name="Mavromatis K."/>
            <person name="Lykidis A."/>
            <person name="Kim E."/>
            <person name="Thompson L.S."/>
            <person name="Nolan M."/>
            <person name="Land M."/>
            <person name="Copeland A."/>
            <person name="Lapidus A."/>
            <person name="Lucas S."/>
            <person name="Detter C."/>
            <person name="Zhulin I.B."/>
            <person name="Olsen G.J."/>
            <person name="Whitman W."/>
            <person name="Mukhopadhyay B."/>
            <person name="Bristow J."/>
            <person name="Kyrpides N."/>
        </authorList>
    </citation>
    <scope>NUCLEOTIDE SEQUENCE [LARGE SCALE GENOMIC DNA]</scope>
    <source>
        <strain evidence="3">DSM 2475 / Hrk 5</strain>
    </source>
</reference>
<dbReference type="STRING" id="368408.Tpen_0954"/>
<protein>
    <submittedName>
        <fullName evidence="2">Uncharacterized protein</fullName>
    </submittedName>
</protein>
<proteinExistence type="predicted"/>
<dbReference type="EMBL" id="CP000505">
    <property type="protein sequence ID" value="ABL78354.1"/>
    <property type="molecule type" value="Genomic_DNA"/>
</dbReference>
<gene>
    <name evidence="2" type="ordered locus">Tpen_0954</name>
</gene>
<sequence>MGLDRYAELAELAGRMRGYFENVVTAVNFFTYGMLTGAYFSVVWGFPELWEYRYAVLAGFTALMVVAYAVTSRFASRAPRVEVWRWVASFLAPLPVFYVVAVATGSEAAAASAWYLYVGLFLLLVYVSFGGAEWSKPFLVASSTMLATYPAVLYLSLARGYAANLVALGLMLASYYAAGIYALRRAHRALEGGVGG</sequence>
<organism evidence="2 3">
    <name type="scientific">Thermofilum pendens (strain DSM 2475 / Hrk 5)</name>
    <dbReference type="NCBI Taxonomy" id="368408"/>
    <lineage>
        <taxon>Archaea</taxon>
        <taxon>Thermoproteota</taxon>
        <taxon>Thermoprotei</taxon>
        <taxon>Thermofilales</taxon>
        <taxon>Thermofilaceae</taxon>
        <taxon>Thermofilum</taxon>
    </lineage>
</organism>
<name>A1RYS4_THEPD</name>
<accession>A1RYS4</accession>
<evidence type="ECO:0000256" key="1">
    <source>
        <dbReference type="SAM" id="Phobius"/>
    </source>
</evidence>
<evidence type="ECO:0000313" key="3">
    <source>
        <dbReference type="Proteomes" id="UP000000641"/>
    </source>
</evidence>
<keyword evidence="1" id="KW-0812">Transmembrane</keyword>
<dbReference type="eggNOG" id="arCOG09424">
    <property type="taxonomic scope" value="Archaea"/>
</dbReference>
<dbReference type="HOGENOM" id="CLU_1253650_0_0_2"/>
<feature type="transmembrane region" description="Helical" evidence="1">
    <location>
        <begin position="23"/>
        <end position="46"/>
    </location>
</feature>
<feature type="transmembrane region" description="Helical" evidence="1">
    <location>
        <begin position="138"/>
        <end position="155"/>
    </location>
</feature>
<dbReference type="Proteomes" id="UP000000641">
    <property type="component" value="Chromosome"/>
</dbReference>
<dbReference type="AlphaFoldDB" id="A1RYS4"/>
<keyword evidence="1" id="KW-1133">Transmembrane helix</keyword>
<keyword evidence="3" id="KW-1185">Reference proteome</keyword>
<feature type="transmembrane region" description="Helical" evidence="1">
    <location>
        <begin position="161"/>
        <end position="183"/>
    </location>
</feature>
<feature type="transmembrane region" description="Helical" evidence="1">
    <location>
        <begin position="83"/>
        <end position="101"/>
    </location>
</feature>
<feature type="transmembrane region" description="Helical" evidence="1">
    <location>
        <begin position="52"/>
        <end position="71"/>
    </location>
</feature>
<dbReference type="EnsemblBacteria" id="ABL78354">
    <property type="protein sequence ID" value="ABL78354"/>
    <property type="gene ID" value="Tpen_0954"/>
</dbReference>
<keyword evidence="1" id="KW-0472">Membrane</keyword>
<feature type="transmembrane region" description="Helical" evidence="1">
    <location>
        <begin position="113"/>
        <end position="131"/>
    </location>
</feature>
<evidence type="ECO:0000313" key="2">
    <source>
        <dbReference type="EMBL" id="ABL78354.1"/>
    </source>
</evidence>